<name>A0A8D8XAT8_9HEMI</name>
<feature type="compositionally biased region" description="Low complexity" evidence="1">
    <location>
        <begin position="906"/>
        <end position="922"/>
    </location>
</feature>
<sequence>MIINNWFKDGIMNKNKNNNKWNNSAEREIMINDEENISCTELNEKLFFTRTYSLNNSDTYGTPNNLSSATMNSNSNSNNICQTMNSSGSSSCDNSTQQHLTPKQFLEKYSLPRVIKIIPQEPIADSCGNFDPITLLSGQLLMYKHYNSGKVEARSFPNDRKDYSSLFVIPETYKGWFSVVTERGQIKARMYSSIQRLVSAQVTVFLTVSQDLPAYIQTNSDEISTQYTKTSVKSGQVLKLLAVYQDLNSNQSTKSKRLSWPLIGSKQHTSRYAQCLSSSNQVLFINFNTPGQFYAVSMTHNSTEENVTKVYQIQKLLRTFPLPVRVTIIGSNKNHGNCSMLLENYHKEHVVLSCVLDGADVTANDTTSEKFRLLEIDVNSKFYVVKPGGRDIDERRLFYSPLVQRAMKFCNDNSEQWISQLKVIHHIYPQNSNQILANQPHNVSIEKSKKVRKTSICDKITVKSASFRYSTSYGNEAPRPLIKKQDLEKPTKPKVYDFNYKQTHEFLSLSSNATKDSTHSSHENSLHSKNDSALPDVSYDRMYVRSNTRNSQDSRGNDRQKPANLPFANGSTQSTSEINRERFHFLNNQRRENMHDSINTQETSNHVTSLPTKNYSQAQNSSQETRIYPKVSSLPGRDPYENKRLPSIQHHYPKHNGHEELKKNISRSSPIATPMLPDQNEVPKEEISPVERLDRLTQSCNLLSLLNKTNNSYQNVSSNQSKQNMYKTDSKQRDMHSKDTNESSDSDSGDGNSFSGNRGAVNPNLEAHVKDPSDNQHENVETQAQGSNNNQETLSLQQLHLNRTSSPKQNDNKQFYKPRSNESTPFSYGFKAASSTPVPKNKLPERTPSYMHRQQIPDQGTSENKPFSIQSNIFRSNSSRNSSPVENNQFSRNQSFNHHNFIPNHTSTSSYQSNSSQYSNQNVRPQVMKSSSNASNHSNSTNYQYNNQNKYPFNVSRNSSVKTSMPPPIKTHNKTPVPMPRLNVSYAKVHDAIDDHNETGSASSENIYAEISDR</sequence>
<reference evidence="3" key="1">
    <citation type="submission" date="2021-05" db="EMBL/GenBank/DDBJ databases">
        <authorList>
            <person name="Alioto T."/>
            <person name="Alioto T."/>
            <person name="Gomez Garrido J."/>
        </authorList>
    </citation>
    <scope>NUCLEOTIDE SEQUENCE</scope>
</reference>
<proteinExistence type="predicted"/>
<feature type="region of interest" description="Disordered" evidence="1">
    <location>
        <begin position="712"/>
        <end position="789"/>
    </location>
</feature>
<feature type="region of interest" description="Disordered" evidence="1">
    <location>
        <begin position="667"/>
        <end position="690"/>
    </location>
</feature>
<accession>A0A8D8XAT8</accession>
<feature type="domain" description="CABIT" evidence="2">
    <location>
        <begin position="111"/>
        <end position="382"/>
    </location>
</feature>
<organism evidence="3">
    <name type="scientific">Cacopsylla melanoneura</name>
    <dbReference type="NCBI Taxonomy" id="428564"/>
    <lineage>
        <taxon>Eukaryota</taxon>
        <taxon>Metazoa</taxon>
        <taxon>Ecdysozoa</taxon>
        <taxon>Arthropoda</taxon>
        <taxon>Hexapoda</taxon>
        <taxon>Insecta</taxon>
        <taxon>Pterygota</taxon>
        <taxon>Neoptera</taxon>
        <taxon>Paraneoptera</taxon>
        <taxon>Hemiptera</taxon>
        <taxon>Sternorrhyncha</taxon>
        <taxon>Psylloidea</taxon>
        <taxon>Psyllidae</taxon>
        <taxon>Psyllinae</taxon>
        <taxon>Cacopsylla</taxon>
    </lineage>
</organism>
<feature type="region of interest" description="Disordered" evidence="1">
    <location>
        <begin position="65"/>
        <end position="97"/>
    </location>
</feature>
<dbReference type="EMBL" id="HBUF01287814">
    <property type="protein sequence ID" value="CAG6688638.1"/>
    <property type="molecule type" value="Transcribed_RNA"/>
</dbReference>
<feature type="compositionally biased region" description="Basic and acidic residues" evidence="1">
    <location>
        <begin position="681"/>
        <end position="690"/>
    </location>
</feature>
<feature type="compositionally biased region" description="Polar residues" evidence="1">
    <location>
        <begin position="545"/>
        <end position="554"/>
    </location>
</feature>
<feature type="compositionally biased region" description="Polar residues" evidence="1">
    <location>
        <begin position="802"/>
        <end position="813"/>
    </location>
</feature>
<feature type="compositionally biased region" description="Low complexity" evidence="1">
    <location>
        <begin position="712"/>
        <end position="724"/>
    </location>
</feature>
<feature type="region of interest" description="Disordered" evidence="1">
    <location>
        <begin position="874"/>
        <end position="980"/>
    </location>
</feature>
<evidence type="ECO:0000259" key="2">
    <source>
        <dbReference type="Pfam" id="PF12736"/>
    </source>
</evidence>
<feature type="compositionally biased region" description="Low complexity" evidence="1">
    <location>
        <begin position="930"/>
        <end position="949"/>
    </location>
</feature>
<feature type="compositionally biased region" description="Basic and acidic residues" evidence="1">
    <location>
        <begin position="728"/>
        <end position="741"/>
    </location>
</feature>
<feature type="compositionally biased region" description="Basic and acidic residues" evidence="1">
    <location>
        <begin position="767"/>
        <end position="780"/>
    </location>
</feature>
<dbReference type="Pfam" id="PF12736">
    <property type="entry name" value="CABIT"/>
    <property type="match status" value="1"/>
</dbReference>
<evidence type="ECO:0000313" key="3">
    <source>
        <dbReference type="EMBL" id="CAG6688638.1"/>
    </source>
</evidence>
<evidence type="ECO:0000256" key="1">
    <source>
        <dbReference type="SAM" id="MobiDB-lite"/>
    </source>
</evidence>
<feature type="compositionally biased region" description="Polar residues" evidence="1">
    <location>
        <begin position="884"/>
        <end position="898"/>
    </location>
</feature>
<feature type="compositionally biased region" description="Low complexity" evidence="1">
    <location>
        <begin position="65"/>
        <end position="79"/>
    </location>
</feature>
<feature type="compositionally biased region" description="Low complexity" evidence="1">
    <location>
        <begin position="874"/>
        <end position="883"/>
    </location>
</feature>
<protein>
    <recommendedName>
        <fullName evidence="2">CABIT domain-containing protein</fullName>
    </recommendedName>
</protein>
<feature type="region of interest" description="Disordered" evidence="1">
    <location>
        <begin position="995"/>
        <end position="1014"/>
    </location>
</feature>
<dbReference type="InterPro" id="IPR025946">
    <property type="entry name" value="CABIT_dom"/>
</dbReference>
<dbReference type="AlphaFoldDB" id="A0A8D8XAT8"/>
<feature type="compositionally biased region" description="Basic and acidic residues" evidence="1">
    <location>
        <begin position="516"/>
        <end position="530"/>
    </location>
</feature>
<feature type="region of interest" description="Disordered" evidence="1">
    <location>
        <begin position="802"/>
        <end position="846"/>
    </location>
</feature>
<feature type="region of interest" description="Disordered" evidence="1">
    <location>
        <begin position="512"/>
        <end position="578"/>
    </location>
</feature>